<reference evidence="2" key="2">
    <citation type="submission" date="2016-05" db="EMBL/GenBank/DDBJ databases">
        <title>Comparative analysis highlights variable genome content of wheat rusts and divergence of the mating loci.</title>
        <authorList>
            <person name="Cuomo C.A."/>
            <person name="Bakkeren G."/>
            <person name="Szabo L."/>
            <person name="Khalil H."/>
            <person name="Joly D."/>
            <person name="Goldberg J."/>
            <person name="Young S."/>
            <person name="Zeng Q."/>
            <person name="Fellers J."/>
        </authorList>
    </citation>
    <scope>NUCLEOTIDE SEQUENCE [LARGE SCALE GENOMIC DNA]</scope>
    <source>
        <strain evidence="2">1-1 BBBD Race 1</strain>
    </source>
</reference>
<reference evidence="3 4" key="3">
    <citation type="journal article" date="2017" name="G3 (Bethesda)">
        <title>Comparative analysis highlights variable genome content of wheat rusts and divergence of the mating loci.</title>
        <authorList>
            <person name="Cuomo C.A."/>
            <person name="Bakkeren G."/>
            <person name="Khalil H.B."/>
            <person name="Panwar V."/>
            <person name="Joly D."/>
            <person name="Linning R."/>
            <person name="Sakthikumar S."/>
            <person name="Song X."/>
            <person name="Adiconis X."/>
            <person name="Fan L."/>
            <person name="Goldberg J.M."/>
            <person name="Levin J.Z."/>
            <person name="Young S."/>
            <person name="Zeng Q."/>
            <person name="Anikster Y."/>
            <person name="Bruce M."/>
            <person name="Wang M."/>
            <person name="Yin C."/>
            <person name="McCallum B."/>
            <person name="Szabo L.J."/>
            <person name="Hulbert S."/>
            <person name="Chen X."/>
            <person name="Fellers J.P."/>
        </authorList>
    </citation>
    <scope>NUCLEOTIDE SEQUENCE</scope>
    <source>
        <strain evidence="4">Isolate 1-1 / race 1 (BBBD)</strain>
        <strain evidence="3">isolate 1-1 / race 1 (BBBD)</strain>
    </source>
</reference>
<dbReference type="Proteomes" id="UP000005240">
    <property type="component" value="Unassembled WGS sequence"/>
</dbReference>
<reference evidence="3" key="4">
    <citation type="submission" date="2025-05" db="UniProtKB">
        <authorList>
            <consortium name="EnsemblFungi"/>
        </authorList>
    </citation>
    <scope>IDENTIFICATION</scope>
    <source>
        <strain evidence="3">isolate 1-1 / race 1 (BBBD)</strain>
    </source>
</reference>
<keyword evidence="4" id="KW-1185">Reference proteome</keyword>
<dbReference type="AlphaFoldDB" id="A0A180GF38"/>
<feature type="chain" id="PRO_5008109847" description="Hydrophobin" evidence="1">
    <location>
        <begin position="22"/>
        <end position="107"/>
    </location>
</feature>
<evidence type="ECO:0008006" key="5">
    <source>
        <dbReference type="Google" id="ProtNLM"/>
    </source>
</evidence>
<dbReference type="EMBL" id="ADAS02000083">
    <property type="protein sequence ID" value="OAV91275.1"/>
    <property type="molecule type" value="Genomic_DNA"/>
</dbReference>
<evidence type="ECO:0000313" key="2">
    <source>
        <dbReference type="EMBL" id="OAV91275.1"/>
    </source>
</evidence>
<dbReference type="EnsemblFungi" id="PTTG_28018-t43_1">
    <property type="protein sequence ID" value="PTTG_28018-t43_1-p1"/>
    <property type="gene ID" value="PTTG_28018"/>
</dbReference>
<evidence type="ECO:0000313" key="3">
    <source>
        <dbReference type="EnsemblFungi" id="PTTG_28018-t43_1-p1"/>
    </source>
</evidence>
<evidence type="ECO:0000256" key="1">
    <source>
        <dbReference type="SAM" id="SignalP"/>
    </source>
</evidence>
<keyword evidence="1" id="KW-0732">Signal</keyword>
<gene>
    <name evidence="2" type="ORF">PTTG_28018</name>
</gene>
<organism evidence="2">
    <name type="scientific">Puccinia triticina (isolate 1-1 / race 1 (BBBD))</name>
    <name type="common">Brown leaf rust fungus</name>
    <dbReference type="NCBI Taxonomy" id="630390"/>
    <lineage>
        <taxon>Eukaryota</taxon>
        <taxon>Fungi</taxon>
        <taxon>Dikarya</taxon>
        <taxon>Basidiomycota</taxon>
        <taxon>Pucciniomycotina</taxon>
        <taxon>Pucciniomycetes</taxon>
        <taxon>Pucciniales</taxon>
        <taxon>Pucciniaceae</taxon>
        <taxon>Puccinia</taxon>
    </lineage>
</organism>
<sequence>MLLSNLVPVLIAILIQDQAYIQCFSCCGEYSIAACGRYLMGTGSQANDPDQDNSGIILLSARAVDDEFTCDDPNSKRQVQACCQPGVKLDGTVLGLSDFEDNCQKQK</sequence>
<name>A0A180GF38_PUCT1</name>
<dbReference type="VEuPathDB" id="FungiDB:PTTG_28018"/>
<evidence type="ECO:0000313" key="4">
    <source>
        <dbReference type="Proteomes" id="UP000005240"/>
    </source>
</evidence>
<feature type="signal peptide" evidence="1">
    <location>
        <begin position="1"/>
        <end position="21"/>
    </location>
</feature>
<dbReference type="OrthoDB" id="2506539at2759"/>
<accession>A0A180GF38</accession>
<reference evidence="2" key="1">
    <citation type="submission" date="2009-11" db="EMBL/GenBank/DDBJ databases">
        <authorList>
            <consortium name="The Broad Institute Genome Sequencing Platform"/>
            <person name="Ward D."/>
            <person name="Feldgarden M."/>
            <person name="Earl A."/>
            <person name="Young S.K."/>
            <person name="Zeng Q."/>
            <person name="Koehrsen M."/>
            <person name="Alvarado L."/>
            <person name="Berlin A."/>
            <person name="Bochicchio J."/>
            <person name="Borenstein D."/>
            <person name="Chapman S.B."/>
            <person name="Chen Z."/>
            <person name="Engels R."/>
            <person name="Freedman E."/>
            <person name="Gellesch M."/>
            <person name="Goldberg J."/>
            <person name="Griggs A."/>
            <person name="Gujja S."/>
            <person name="Heilman E."/>
            <person name="Heiman D."/>
            <person name="Hepburn T."/>
            <person name="Howarth C."/>
            <person name="Jen D."/>
            <person name="Larson L."/>
            <person name="Lewis B."/>
            <person name="Mehta T."/>
            <person name="Park D."/>
            <person name="Pearson M."/>
            <person name="Roberts A."/>
            <person name="Saif S."/>
            <person name="Shea T."/>
            <person name="Shenoy N."/>
            <person name="Sisk P."/>
            <person name="Stolte C."/>
            <person name="Sykes S."/>
            <person name="Thomson T."/>
            <person name="Walk T."/>
            <person name="White J."/>
            <person name="Yandava C."/>
            <person name="Izard J."/>
            <person name="Baranova O.V."/>
            <person name="Blanton J.M."/>
            <person name="Tanner A.C."/>
            <person name="Dewhirst F.E."/>
            <person name="Haas B."/>
            <person name="Nusbaum C."/>
            <person name="Birren B."/>
        </authorList>
    </citation>
    <scope>NUCLEOTIDE SEQUENCE [LARGE SCALE GENOMIC DNA]</scope>
    <source>
        <strain evidence="2">1-1 BBBD Race 1</strain>
    </source>
</reference>
<protein>
    <recommendedName>
        <fullName evidence="5">Hydrophobin</fullName>
    </recommendedName>
</protein>
<proteinExistence type="predicted"/>